<dbReference type="InterPro" id="IPR006597">
    <property type="entry name" value="Sel1-like"/>
</dbReference>
<feature type="coiled-coil region" evidence="1">
    <location>
        <begin position="356"/>
        <end position="383"/>
    </location>
</feature>
<evidence type="ECO:0000313" key="4">
    <source>
        <dbReference type="EMBL" id="SIS81242.1"/>
    </source>
</evidence>
<evidence type="ECO:0000256" key="1">
    <source>
        <dbReference type="SAM" id="Coils"/>
    </source>
</evidence>
<dbReference type="AlphaFoldDB" id="A0A1N7M5C5"/>
<dbReference type="Proteomes" id="UP000185839">
    <property type="component" value="Unassembled WGS sequence"/>
</dbReference>
<dbReference type="Gene3D" id="1.25.40.10">
    <property type="entry name" value="Tetratricopeptide repeat domain"/>
    <property type="match status" value="1"/>
</dbReference>
<dbReference type="OrthoDB" id="1361499at2"/>
<keyword evidence="3" id="KW-0732">Signal</keyword>
<keyword evidence="5" id="KW-1185">Reference proteome</keyword>
<dbReference type="RefSeq" id="WP_076387134.1">
    <property type="nucleotide sequence ID" value="NZ_FTOI01000007.1"/>
</dbReference>
<evidence type="ECO:0000256" key="3">
    <source>
        <dbReference type="SAM" id="SignalP"/>
    </source>
</evidence>
<reference evidence="5" key="1">
    <citation type="submission" date="2017-01" db="EMBL/GenBank/DDBJ databases">
        <authorList>
            <person name="Varghese N."/>
            <person name="Submissions S."/>
        </authorList>
    </citation>
    <scope>NUCLEOTIDE SEQUENCE [LARGE SCALE GENOMIC DNA]</scope>
    <source>
        <strain evidence="5">DSM 23145</strain>
    </source>
</reference>
<sequence>MKTKIYSAMKKIFLLTIVFFKMSFVFGQNSADWSPWITADCYKGIKYKVANWGKVSGDYSDYYWGIMFQNTYSQPISFSYHFSVGNENPPTKYNYTVTYQIEPGGVYSNDGTKATAILFKSSSTNYKVSITDVCVGNCDSNYINCQGVPQNSVTNSSNSNSNSTNQNNAGGNFSNVNDEIRDLQRRQSIACGKMQQQGQPFNNRLCTEGLNGALPQNDSDIRKYLVQLRSQVKELESMNNSNTTTQQNDLTDYNNSKADLERELAEHNSGIQKQNEENAIKGQIWDNAIKAGVDAHNSGNYTEAKNQFTIAINNSTNGQDRQNAQNYYDNSVKAEKSQEKIKAVTDLAQGVIQILGDAHENKMQKLNAEIDEMDRKQEIINNDQAINTLSDTKIFETYANYVAKNFEALNIKFEKLTIYKNEKNEKEAHLNFTGLQVIITNRWLNNKMQKYINVQSDTESLYKSIYNTPFFESLKKLDPYYNEELRQEIRTNTKGNNFLIYGLENTQPFIDVYDHGYKSSTYKGFNIILQNLENEAKGKLNKTDNAVETLLEKAKLFENGTSGVEKNYQKSLQFYQLAFDNSNDKNILIAIGKLYEKGDEFLPRNVNTAIAYYEKHITNNDNINPDAFLKLGSVYSENKSDVYNLEKAKNYFESQIALLEQKYNVTQNEEEKQEIKSKIARTYYLLGSHYNYSAKKYAISIAYYENALQWNENDSETAYYIGYIYKGGLMGKNFDSTFKKDKKKIIYWREKVCEIYSRIATQNDNSKTNVAKVYCDLAKQNLK</sequence>
<feature type="chain" id="PRO_5012523638" description="Tetratricopeptide repeat protein" evidence="3">
    <location>
        <begin position="28"/>
        <end position="783"/>
    </location>
</feature>
<feature type="region of interest" description="Disordered" evidence="2">
    <location>
        <begin position="152"/>
        <end position="176"/>
    </location>
</feature>
<feature type="coiled-coil region" evidence="1">
    <location>
        <begin position="250"/>
        <end position="277"/>
    </location>
</feature>
<feature type="compositionally biased region" description="Low complexity" evidence="2">
    <location>
        <begin position="152"/>
        <end position="168"/>
    </location>
</feature>
<accession>A0A1N7M5C5</accession>
<gene>
    <name evidence="4" type="ORF">SAMN05421789_107109</name>
</gene>
<dbReference type="STRING" id="713588.SAMN05421789_107109"/>
<organism evidence="4 5">
    <name type="scientific">Kaistella chaponensis</name>
    <dbReference type="NCBI Taxonomy" id="713588"/>
    <lineage>
        <taxon>Bacteria</taxon>
        <taxon>Pseudomonadati</taxon>
        <taxon>Bacteroidota</taxon>
        <taxon>Flavobacteriia</taxon>
        <taxon>Flavobacteriales</taxon>
        <taxon>Weeksellaceae</taxon>
        <taxon>Chryseobacterium group</taxon>
        <taxon>Kaistella</taxon>
    </lineage>
</organism>
<evidence type="ECO:0008006" key="6">
    <source>
        <dbReference type="Google" id="ProtNLM"/>
    </source>
</evidence>
<dbReference type="InterPro" id="IPR011990">
    <property type="entry name" value="TPR-like_helical_dom_sf"/>
</dbReference>
<protein>
    <recommendedName>
        <fullName evidence="6">Tetratricopeptide repeat protein</fullName>
    </recommendedName>
</protein>
<dbReference type="SUPFAM" id="SSF81901">
    <property type="entry name" value="HCP-like"/>
    <property type="match status" value="1"/>
</dbReference>
<evidence type="ECO:0000313" key="5">
    <source>
        <dbReference type="Proteomes" id="UP000185839"/>
    </source>
</evidence>
<keyword evidence="1" id="KW-0175">Coiled coil</keyword>
<proteinExistence type="predicted"/>
<feature type="signal peptide" evidence="3">
    <location>
        <begin position="1"/>
        <end position="27"/>
    </location>
</feature>
<dbReference type="EMBL" id="FTOI01000007">
    <property type="protein sequence ID" value="SIS81242.1"/>
    <property type="molecule type" value="Genomic_DNA"/>
</dbReference>
<dbReference type="SMART" id="SM00671">
    <property type="entry name" value="SEL1"/>
    <property type="match status" value="2"/>
</dbReference>
<name>A0A1N7M5C5_9FLAO</name>
<evidence type="ECO:0000256" key="2">
    <source>
        <dbReference type="SAM" id="MobiDB-lite"/>
    </source>
</evidence>